<dbReference type="EMBL" id="SNXE01000004">
    <property type="protein sequence ID" value="TDP09618.1"/>
    <property type="molecule type" value="Genomic_DNA"/>
</dbReference>
<dbReference type="Pfam" id="PF16036">
    <property type="entry name" value="Chalcone_3"/>
    <property type="match status" value="1"/>
</dbReference>
<name>A0A4R6N405_9BURK</name>
<dbReference type="Gene3D" id="3.50.70.10">
    <property type="match status" value="1"/>
</dbReference>
<evidence type="ECO:0000259" key="1">
    <source>
        <dbReference type="Pfam" id="PF16036"/>
    </source>
</evidence>
<accession>A0A4R6N405</accession>
<gene>
    <name evidence="2" type="ORF">DFR39_104179</name>
</gene>
<comment type="caution">
    <text evidence="2">The sequence shown here is derived from an EMBL/GenBank/DDBJ whole genome shotgun (WGS) entry which is preliminary data.</text>
</comment>
<dbReference type="GO" id="GO:0016872">
    <property type="term" value="F:intramolecular lyase activity"/>
    <property type="evidence" value="ECO:0007669"/>
    <property type="project" value="InterPro"/>
</dbReference>
<keyword evidence="3" id="KW-1185">Reference proteome</keyword>
<organism evidence="2 3">
    <name type="scientific">Roseateles asaccharophilus</name>
    <dbReference type="NCBI Taxonomy" id="582607"/>
    <lineage>
        <taxon>Bacteria</taxon>
        <taxon>Pseudomonadati</taxon>
        <taxon>Pseudomonadota</taxon>
        <taxon>Betaproteobacteria</taxon>
        <taxon>Burkholderiales</taxon>
        <taxon>Sphaerotilaceae</taxon>
        <taxon>Roseateles</taxon>
    </lineage>
</organism>
<dbReference type="InterPro" id="IPR036298">
    <property type="entry name" value="Chalcone_isomerase_sf"/>
</dbReference>
<reference evidence="2 3" key="1">
    <citation type="submission" date="2019-03" db="EMBL/GenBank/DDBJ databases">
        <title>Genomic Encyclopedia of Type Strains, Phase IV (KMG-IV): sequencing the most valuable type-strain genomes for metagenomic binning, comparative biology and taxonomic classification.</title>
        <authorList>
            <person name="Goeker M."/>
        </authorList>
    </citation>
    <scope>NUCLEOTIDE SEQUENCE [LARGE SCALE GENOMIC DNA]</scope>
    <source>
        <strain evidence="2 3">DSM 25082</strain>
    </source>
</reference>
<protein>
    <submittedName>
        <fullName evidence="2">Chalcone isomerase-like protein</fullName>
    </submittedName>
</protein>
<dbReference type="InterPro" id="IPR016088">
    <property type="entry name" value="Chalcone_isomerase_3-sand"/>
</dbReference>
<dbReference type="Proteomes" id="UP000295357">
    <property type="component" value="Unassembled WGS sequence"/>
</dbReference>
<evidence type="ECO:0000313" key="2">
    <source>
        <dbReference type="EMBL" id="TDP09618.1"/>
    </source>
</evidence>
<feature type="domain" description="Chalcone isomerase" evidence="1">
    <location>
        <begin position="41"/>
        <end position="208"/>
    </location>
</feature>
<sequence length="212" mass="22723">MKNALFAPSRLRASSAPSVSRRRVLLAGAASLIAARPALARRYEGHEFPDSLELEGRRLSLNGVGKRAVAVIKGYLAALYLPQPASSPEAIYAAAGPKKLQILMLLDVSTEEFIKAVEKGVRRNCSEAEQAEIAPSLSQFVTQLRAVGKVRNKDLIELDQLPSQATQIRLNGRAIGAPIAGGAFYTALLKVFLGQRPVDARLKRGLLGGSPD</sequence>
<keyword evidence="2" id="KW-0413">Isomerase</keyword>
<dbReference type="SUPFAM" id="SSF54626">
    <property type="entry name" value="Chalcone isomerase"/>
    <property type="match status" value="1"/>
</dbReference>
<proteinExistence type="predicted"/>
<dbReference type="AlphaFoldDB" id="A0A4R6N405"/>
<evidence type="ECO:0000313" key="3">
    <source>
        <dbReference type="Proteomes" id="UP000295357"/>
    </source>
</evidence>
<dbReference type="InterPro" id="IPR016087">
    <property type="entry name" value="Chalcone_isomerase"/>
</dbReference>